<dbReference type="RefSeq" id="WP_040723677.1">
    <property type="nucleotide sequence ID" value="NZ_CAWPHS010000039.1"/>
</dbReference>
<comment type="caution">
    <text evidence="1">The sequence shown here is derived from an EMBL/GenBank/DDBJ whole genome shotgun (WGS) entry which is preliminary data.</text>
</comment>
<reference evidence="1 2" key="1">
    <citation type="submission" date="2020-04" db="EMBL/GenBank/DDBJ databases">
        <title>MicrobeNet Type strains.</title>
        <authorList>
            <person name="Nicholson A.C."/>
        </authorList>
    </citation>
    <scope>NUCLEOTIDE SEQUENCE [LARGE SCALE GENOMIC DNA]</scope>
    <source>
        <strain evidence="1 2">DSM 44445</strain>
    </source>
</reference>
<evidence type="ECO:0008006" key="3">
    <source>
        <dbReference type="Google" id="ProtNLM"/>
    </source>
</evidence>
<dbReference type="AlphaFoldDB" id="A0A7X6M3Z7"/>
<dbReference type="SUPFAM" id="SSF55961">
    <property type="entry name" value="Bet v1-like"/>
    <property type="match status" value="1"/>
</dbReference>
<proteinExistence type="predicted"/>
<name>A0A7X6M3Z7_9NOCA</name>
<gene>
    <name evidence="1" type="ORF">HGA07_27615</name>
</gene>
<protein>
    <recommendedName>
        <fullName evidence="3">Polyketide cyclase/dehydrase/lipid transport protein</fullName>
    </recommendedName>
</protein>
<evidence type="ECO:0000313" key="1">
    <source>
        <dbReference type="EMBL" id="NKY89354.1"/>
    </source>
</evidence>
<accession>A0A7X6M3Z7</accession>
<dbReference type="EMBL" id="JAAXPE010000044">
    <property type="protein sequence ID" value="NKY89354.1"/>
    <property type="molecule type" value="Genomic_DNA"/>
</dbReference>
<sequence>MIEIASRARRLPAPRHIIWQSLTQPRRPQARPWLNLLSDEIEPGILAVDEPTRVVWTSLWPSRPDDQVHFELTTVRDAETLLRFTLLTPGRAPDPSKTGHLRRRLNQLLFADLRTSYGQ</sequence>
<keyword evidence="2" id="KW-1185">Reference proteome</keyword>
<evidence type="ECO:0000313" key="2">
    <source>
        <dbReference type="Proteomes" id="UP000523447"/>
    </source>
</evidence>
<dbReference type="Proteomes" id="UP000523447">
    <property type="component" value="Unassembled WGS sequence"/>
</dbReference>
<organism evidence="1 2">
    <name type="scientific">Nocardia veterana</name>
    <dbReference type="NCBI Taxonomy" id="132249"/>
    <lineage>
        <taxon>Bacteria</taxon>
        <taxon>Bacillati</taxon>
        <taxon>Actinomycetota</taxon>
        <taxon>Actinomycetes</taxon>
        <taxon>Mycobacteriales</taxon>
        <taxon>Nocardiaceae</taxon>
        <taxon>Nocardia</taxon>
    </lineage>
</organism>